<protein>
    <submittedName>
        <fullName evidence="2">Uncharacterized protein</fullName>
    </submittedName>
</protein>
<dbReference type="RefSeq" id="WP_311352346.1">
    <property type="nucleotide sequence ID" value="NZ_JAVRHR010000003.1"/>
</dbReference>
<evidence type="ECO:0000313" key="2">
    <source>
        <dbReference type="EMBL" id="MDT0608014.1"/>
    </source>
</evidence>
<sequence length="105" mass="12213">MPFDKETAAKAGEKSSRKGKPNKTTDSLRKRVENILDDNWERLSDDIESLTPKERVDTIVKLLEYALPKLNRTEFKGSTSVEDYLKLTPKERMMKLKELKENINE</sequence>
<accession>A0ABU3ACW0</accession>
<gene>
    <name evidence="2" type="ORF">RM706_13280</name>
</gene>
<dbReference type="EMBL" id="JAVRHR010000003">
    <property type="protein sequence ID" value="MDT0608014.1"/>
    <property type="molecule type" value="Genomic_DNA"/>
</dbReference>
<evidence type="ECO:0000256" key="1">
    <source>
        <dbReference type="SAM" id="MobiDB-lite"/>
    </source>
</evidence>
<name>A0ABU3ACW0_9FLAO</name>
<reference evidence="2 3" key="1">
    <citation type="submission" date="2023-09" db="EMBL/GenBank/DDBJ databases">
        <authorList>
            <person name="Rey-Velasco X."/>
        </authorList>
    </citation>
    <scope>NUCLEOTIDE SEQUENCE [LARGE SCALE GENOMIC DNA]</scope>
    <source>
        <strain evidence="2 3">F388</strain>
    </source>
</reference>
<comment type="caution">
    <text evidence="2">The sequence shown here is derived from an EMBL/GenBank/DDBJ whole genome shotgun (WGS) entry which is preliminary data.</text>
</comment>
<keyword evidence="3" id="KW-1185">Reference proteome</keyword>
<feature type="compositionally biased region" description="Basic and acidic residues" evidence="1">
    <location>
        <begin position="1"/>
        <end position="16"/>
    </location>
</feature>
<organism evidence="2 3">
    <name type="scientific">Croceitalea rosinachiae</name>
    <dbReference type="NCBI Taxonomy" id="3075596"/>
    <lineage>
        <taxon>Bacteria</taxon>
        <taxon>Pseudomonadati</taxon>
        <taxon>Bacteroidota</taxon>
        <taxon>Flavobacteriia</taxon>
        <taxon>Flavobacteriales</taxon>
        <taxon>Flavobacteriaceae</taxon>
        <taxon>Croceitalea</taxon>
    </lineage>
</organism>
<proteinExistence type="predicted"/>
<feature type="region of interest" description="Disordered" evidence="1">
    <location>
        <begin position="1"/>
        <end position="30"/>
    </location>
</feature>
<evidence type="ECO:0000313" key="3">
    <source>
        <dbReference type="Proteomes" id="UP001255246"/>
    </source>
</evidence>
<dbReference type="Proteomes" id="UP001255246">
    <property type="component" value="Unassembled WGS sequence"/>
</dbReference>